<evidence type="ECO:0000313" key="2">
    <source>
        <dbReference type="EMBL" id="MFD0884582.1"/>
    </source>
</evidence>
<dbReference type="EMBL" id="JBHTHX010000192">
    <property type="protein sequence ID" value="MFD0884582.1"/>
    <property type="molecule type" value="Genomic_DNA"/>
</dbReference>
<feature type="region of interest" description="Disordered" evidence="1">
    <location>
        <begin position="1"/>
        <end position="27"/>
    </location>
</feature>
<feature type="compositionally biased region" description="Basic and acidic residues" evidence="1">
    <location>
        <begin position="266"/>
        <end position="282"/>
    </location>
</feature>
<feature type="compositionally biased region" description="Gly residues" evidence="1">
    <location>
        <begin position="13"/>
        <end position="23"/>
    </location>
</feature>
<feature type="non-terminal residue" evidence="2">
    <location>
        <position position="1"/>
    </location>
</feature>
<organism evidence="2 3">
    <name type="scientific">Streptosporangium algeriense</name>
    <dbReference type="NCBI Taxonomy" id="1682748"/>
    <lineage>
        <taxon>Bacteria</taxon>
        <taxon>Bacillati</taxon>
        <taxon>Actinomycetota</taxon>
        <taxon>Actinomycetes</taxon>
        <taxon>Streptosporangiales</taxon>
        <taxon>Streptosporangiaceae</taxon>
        <taxon>Streptosporangium</taxon>
    </lineage>
</organism>
<accession>A0ABW3DNK2</accession>
<protein>
    <submittedName>
        <fullName evidence="2">Uncharacterized protein</fullName>
    </submittedName>
</protein>
<evidence type="ECO:0000256" key="1">
    <source>
        <dbReference type="SAM" id="MobiDB-lite"/>
    </source>
</evidence>
<dbReference type="Proteomes" id="UP001597024">
    <property type="component" value="Unassembled WGS sequence"/>
</dbReference>
<comment type="caution">
    <text evidence="2">The sequence shown here is derived from an EMBL/GenBank/DDBJ whole genome shotgun (WGS) entry which is preliminary data.</text>
</comment>
<name>A0ABW3DNK2_9ACTN</name>
<keyword evidence="3" id="KW-1185">Reference proteome</keyword>
<proteinExistence type="predicted"/>
<gene>
    <name evidence="2" type="ORF">ACFQ08_08450</name>
</gene>
<reference evidence="3" key="1">
    <citation type="journal article" date="2019" name="Int. J. Syst. Evol. Microbiol.">
        <title>The Global Catalogue of Microorganisms (GCM) 10K type strain sequencing project: providing services to taxonomists for standard genome sequencing and annotation.</title>
        <authorList>
            <consortium name="The Broad Institute Genomics Platform"/>
            <consortium name="The Broad Institute Genome Sequencing Center for Infectious Disease"/>
            <person name="Wu L."/>
            <person name="Ma J."/>
        </authorList>
    </citation>
    <scope>NUCLEOTIDE SEQUENCE [LARGE SCALE GENOMIC DNA]</scope>
    <source>
        <strain evidence="3">CCUG 62974</strain>
    </source>
</reference>
<feature type="region of interest" description="Disordered" evidence="1">
    <location>
        <begin position="91"/>
        <end position="120"/>
    </location>
</feature>
<feature type="region of interest" description="Disordered" evidence="1">
    <location>
        <begin position="245"/>
        <end position="337"/>
    </location>
</feature>
<feature type="compositionally biased region" description="Low complexity" evidence="1">
    <location>
        <begin position="245"/>
        <end position="265"/>
    </location>
</feature>
<evidence type="ECO:0000313" key="3">
    <source>
        <dbReference type="Proteomes" id="UP001597024"/>
    </source>
</evidence>
<sequence length="482" mass="50847">PRPAPAPPAAAGDGSGGSGGFVGGDPESLNVLSRELTAAGRKWREAGTTLATLLARLGLDPSAGREVGHAGEWIASQVKDVNRRRDELLKRPPQPEVSAGEDFGTRESLGDGGFTAPRDPDHVIDQVGDRIVEAAEKGADALGMGLLGDAVRLLDEKVSRPFTKGIVEGTVDLVGSVWEFSLIRAATDMKGFTRSVDGLKDGLLYGAQHPVEFAGAIIDWDTLTTDPLRWFGKLAPEAIITVTTAGSGAAASGASRTSKGLGRLSETGRRLRRGSRDERVSGDTEAAAEHGGPSWGDPAPPDSMGTRRAQKARHDPESLEAAPPRLPGDATLPSGDPVYYRPGSTAIGYDTTTLKNFDLVAPRPGYHDAVVHGKPEGYFSPGRMNAFGAEISAGDTHPAQIADAIRRNPHYQGEPVRLISCHSGTVAPGSHEIPAAQEVANRLGVPVLAPTDRVGINGRVRSPQVPRVDKDGYWRLFLPIAR</sequence>